<name>A0AAP0QTY4_9ROSI</name>
<feature type="transmembrane region" description="Helical" evidence="1">
    <location>
        <begin position="138"/>
        <end position="159"/>
    </location>
</feature>
<dbReference type="AlphaFoldDB" id="A0AAP0QTY4"/>
<evidence type="ECO:0000256" key="1">
    <source>
        <dbReference type="SAM" id="Phobius"/>
    </source>
</evidence>
<proteinExistence type="predicted"/>
<keyword evidence="1" id="KW-0812">Transmembrane</keyword>
<gene>
    <name evidence="2" type="ORF">WN944_006952</name>
</gene>
<feature type="transmembrane region" description="Helical" evidence="1">
    <location>
        <begin position="96"/>
        <end position="117"/>
    </location>
</feature>
<protein>
    <submittedName>
        <fullName evidence="2">Uncharacterized protein</fullName>
    </submittedName>
</protein>
<accession>A0AAP0QTY4</accession>
<sequence length="221" mass="25423">MDSRDELTKSPLLSMKNLKDDELEHEYEQPLLCLKLYLDKSESNVLVRIVLTKTIVLESIFISFIQLTRLRLLTHLLLNSHDIAAFLTYFLHGWQASASCLITWAHYLVLLFLIISLCNANVDEEFVKGTCPRGEQKVFYVIVLLGFLWGILQLSFISIRLTSRCDEAELKLLRDVNTETHELVLRKKRSEVSFRESCSGSRMILGSIFLSTNHSFILLIA</sequence>
<organism evidence="2 3">
    <name type="scientific">Citrus x changshan-huyou</name>
    <dbReference type="NCBI Taxonomy" id="2935761"/>
    <lineage>
        <taxon>Eukaryota</taxon>
        <taxon>Viridiplantae</taxon>
        <taxon>Streptophyta</taxon>
        <taxon>Embryophyta</taxon>
        <taxon>Tracheophyta</taxon>
        <taxon>Spermatophyta</taxon>
        <taxon>Magnoliopsida</taxon>
        <taxon>eudicotyledons</taxon>
        <taxon>Gunneridae</taxon>
        <taxon>Pentapetalae</taxon>
        <taxon>rosids</taxon>
        <taxon>malvids</taxon>
        <taxon>Sapindales</taxon>
        <taxon>Rutaceae</taxon>
        <taxon>Aurantioideae</taxon>
        <taxon>Citrus</taxon>
    </lineage>
</organism>
<comment type="caution">
    <text evidence="2">The sequence shown here is derived from an EMBL/GenBank/DDBJ whole genome shotgun (WGS) entry which is preliminary data.</text>
</comment>
<keyword evidence="1" id="KW-0472">Membrane</keyword>
<reference evidence="2 3" key="1">
    <citation type="submission" date="2024-05" db="EMBL/GenBank/DDBJ databases">
        <title>Haplotype-resolved chromosome-level genome assembly of Huyou (Citrus changshanensis).</title>
        <authorList>
            <person name="Miao C."/>
            <person name="Chen W."/>
            <person name="Wu Y."/>
            <person name="Wang L."/>
            <person name="Zhao S."/>
            <person name="Grierson D."/>
            <person name="Xu C."/>
            <person name="Chen K."/>
        </authorList>
    </citation>
    <scope>NUCLEOTIDE SEQUENCE [LARGE SCALE GENOMIC DNA]</scope>
    <source>
        <strain evidence="2">01-14</strain>
        <tissue evidence="2">Leaf</tissue>
    </source>
</reference>
<evidence type="ECO:0000313" key="2">
    <source>
        <dbReference type="EMBL" id="KAK9214950.1"/>
    </source>
</evidence>
<dbReference type="Proteomes" id="UP001428341">
    <property type="component" value="Unassembled WGS sequence"/>
</dbReference>
<evidence type="ECO:0000313" key="3">
    <source>
        <dbReference type="Proteomes" id="UP001428341"/>
    </source>
</evidence>
<keyword evidence="3" id="KW-1185">Reference proteome</keyword>
<dbReference type="EMBL" id="JBCGBO010000003">
    <property type="protein sequence ID" value="KAK9214950.1"/>
    <property type="molecule type" value="Genomic_DNA"/>
</dbReference>
<feature type="transmembrane region" description="Helical" evidence="1">
    <location>
        <begin position="45"/>
        <end position="65"/>
    </location>
</feature>
<keyword evidence="1" id="KW-1133">Transmembrane helix</keyword>